<reference evidence="1 2" key="1">
    <citation type="journal article" date="2018" name="Sci. Rep.">
        <title>Genome sequence of the cauliflower mushroom Sparassis crispa (Hanabiratake) and its association with beneficial usage.</title>
        <authorList>
            <person name="Kiyama R."/>
            <person name="Furutani Y."/>
            <person name="Kawaguchi K."/>
            <person name="Nakanishi T."/>
        </authorList>
    </citation>
    <scope>NUCLEOTIDE SEQUENCE [LARGE SCALE GENOMIC DNA]</scope>
</reference>
<evidence type="ECO:0000313" key="1">
    <source>
        <dbReference type="EMBL" id="GBE83379.1"/>
    </source>
</evidence>
<protein>
    <submittedName>
        <fullName evidence="1">Uncharacterized protein</fullName>
    </submittedName>
</protein>
<dbReference type="InParanoid" id="A0A401GMI5"/>
<dbReference type="EMBL" id="BFAD01000005">
    <property type="protein sequence ID" value="GBE83379.1"/>
    <property type="molecule type" value="Genomic_DNA"/>
</dbReference>
<comment type="caution">
    <text evidence="1">The sequence shown here is derived from an EMBL/GenBank/DDBJ whole genome shotgun (WGS) entry which is preliminary data.</text>
</comment>
<dbReference type="RefSeq" id="XP_027614292.1">
    <property type="nucleotide sequence ID" value="XM_027758491.1"/>
</dbReference>
<gene>
    <name evidence="1" type="ORF">SCP_0504270</name>
</gene>
<proteinExistence type="predicted"/>
<name>A0A401GMI5_9APHY</name>
<evidence type="ECO:0000313" key="2">
    <source>
        <dbReference type="Proteomes" id="UP000287166"/>
    </source>
</evidence>
<dbReference type="OrthoDB" id="2757998at2759"/>
<accession>A0A401GMI5</accession>
<keyword evidence="2" id="KW-1185">Reference proteome</keyword>
<sequence length="93" mass="10010">MPSFSLLGDYLGIPAYILFDSSVEKSALSSTFATNNNVPRTVASIHHSVAELSASGPVMIPAIGGWYHSCLPLVVTHLPRYDVLLGSDWFEAC</sequence>
<dbReference type="AlphaFoldDB" id="A0A401GMI5"/>
<dbReference type="GeneID" id="38780296"/>
<organism evidence="1 2">
    <name type="scientific">Sparassis crispa</name>
    <dbReference type="NCBI Taxonomy" id="139825"/>
    <lineage>
        <taxon>Eukaryota</taxon>
        <taxon>Fungi</taxon>
        <taxon>Dikarya</taxon>
        <taxon>Basidiomycota</taxon>
        <taxon>Agaricomycotina</taxon>
        <taxon>Agaricomycetes</taxon>
        <taxon>Polyporales</taxon>
        <taxon>Sparassidaceae</taxon>
        <taxon>Sparassis</taxon>
    </lineage>
</organism>
<dbReference type="Proteomes" id="UP000287166">
    <property type="component" value="Unassembled WGS sequence"/>
</dbReference>